<dbReference type="Gene3D" id="1.10.510.10">
    <property type="entry name" value="Transferase(Phosphotransferase) domain 1"/>
    <property type="match status" value="1"/>
</dbReference>
<evidence type="ECO:0000259" key="1">
    <source>
        <dbReference type="Pfam" id="PF01636"/>
    </source>
</evidence>
<name>A0AB74D0V9_9BURK</name>
<evidence type="ECO:0000313" key="2">
    <source>
        <dbReference type="EMBL" id="RQP72265.1"/>
    </source>
</evidence>
<accession>A0AB74D0V9</accession>
<dbReference type="InterPro" id="IPR002575">
    <property type="entry name" value="Aminoglycoside_PTrfase"/>
</dbReference>
<comment type="caution">
    <text evidence="2">The sequence shown here is derived from an EMBL/GenBank/DDBJ whole genome shotgun (WGS) entry which is preliminary data.</text>
</comment>
<evidence type="ECO:0000313" key="3">
    <source>
        <dbReference type="Proteomes" id="UP000273734"/>
    </source>
</evidence>
<organism evidence="2 3">
    <name type="scientific">Burkholderia ubonensis</name>
    <dbReference type="NCBI Taxonomy" id="101571"/>
    <lineage>
        <taxon>Bacteria</taxon>
        <taxon>Pseudomonadati</taxon>
        <taxon>Pseudomonadota</taxon>
        <taxon>Betaproteobacteria</taxon>
        <taxon>Burkholderiales</taxon>
        <taxon>Burkholderiaceae</taxon>
        <taxon>Burkholderia</taxon>
        <taxon>Burkholderia cepacia complex</taxon>
    </lineage>
</organism>
<dbReference type="Pfam" id="PF01636">
    <property type="entry name" value="APH"/>
    <property type="match status" value="1"/>
</dbReference>
<feature type="domain" description="Aminoglycoside phosphotransferase" evidence="1">
    <location>
        <begin position="333"/>
        <end position="366"/>
    </location>
</feature>
<dbReference type="Proteomes" id="UP000273734">
    <property type="component" value="Unassembled WGS sequence"/>
</dbReference>
<gene>
    <name evidence="2" type="ORF">DF015_27020</name>
</gene>
<reference evidence="2 3" key="1">
    <citation type="submission" date="2018-08" db="EMBL/GenBank/DDBJ databases">
        <title>Comparative analysis of Burkholderia isolates from Puerto Rico.</title>
        <authorList>
            <person name="Hall C."/>
            <person name="Sahl J."/>
            <person name="Wagner D."/>
        </authorList>
    </citation>
    <scope>NUCLEOTIDE SEQUENCE [LARGE SCALE GENOMIC DNA]</scope>
    <source>
        <strain evidence="2 3">Bp8964</strain>
    </source>
</reference>
<protein>
    <recommendedName>
        <fullName evidence="1">Aminoglycoside phosphotransferase domain-containing protein</fullName>
    </recommendedName>
</protein>
<proteinExistence type="predicted"/>
<dbReference type="SUPFAM" id="SSF56112">
    <property type="entry name" value="Protein kinase-like (PK-like)"/>
    <property type="match status" value="1"/>
</dbReference>
<dbReference type="EMBL" id="QTNY01000022">
    <property type="protein sequence ID" value="RQP72265.1"/>
    <property type="molecule type" value="Genomic_DNA"/>
</dbReference>
<sequence>MRTACPRRWRNSLCDRGNRHHTVFDDRLFYSGQHPARHDAADPMPGSPDRTGRLTYFADQLAHRCIDDDDRLDGARLRPEGRVLPIVGNICRFACPRVDFISRRARIHRTKARGRKMIPSDVAASPRPGRSVCLLHCPGRAIRTSTRRNQHRKLVSKSWRPIISNAMAWARQRFPFREVSCVAIRPWGRVLALHGSDGTAFLKCISKDRRREVEITRFVSRIAENTSGEVIDVDVRNGYLLMTGNHPGSREIDMTELMERYAMIQLNSQDNSDTCGILPVRRPLEQLAEFREAGVRMAATSIRGAIAKRRYARIAQKISGSAAIRRHLGNGVALLEHGDLHPGNVVVDLANNLRIIDWADASWAPVGSSLPFLPLSPHILAQSLRNCGTTKYIDRYVDLLSDGLNIDRSRISEIMIAGSISGVVSVANEMASSNWQTHRNRRFAKKLLIACYETAASLARNLGRGR</sequence>
<dbReference type="AlphaFoldDB" id="A0AB74D0V9"/>
<dbReference type="InterPro" id="IPR011009">
    <property type="entry name" value="Kinase-like_dom_sf"/>
</dbReference>